<name>A0AB33KKP2_9ACTN</name>
<organism evidence="2">
    <name type="scientific">Streptomyces sp. CMC78</name>
    <dbReference type="NCBI Taxonomy" id="3231512"/>
    <lineage>
        <taxon>Bacteria</taxon>
        <taxon>Bacillati</taxon>
        <taxon>Actinomycetota</taxon>
        <taxon>Actinomycetes</taxon>
        <taxon>Kitasatosporales</taxon>
        <taxon>Streptomycetaceae</taxon>
        <taxon>Streptomyces</taxon>
    </lineage>
</organism>
<feature type="compositionally biased region" description="Gly residues" evidence="1">
    <location>
        <begin position="86"/>
        <end position="97"/>
    </location>
</feature>
<protein>
    <submittedName>
        <fullName evidence="2">DinB family protein</fullName>
    </submittedName>
</protein>
<proteinExistence type="predicted"/>
<dbReference type="InterPro" id="IPR034660">
    <property type="entry name" value="DinB/YfiT-like"/>
</dbReference>
<accession>A0AB33KKP2</accession>
<dbReference type="Gene3D" id="1.20.120.450">
    <property type="entry name" value="dinb family like domain"/>
    <property type="match status" value="1"/>
</dbReference>
<dbReference type="EMBL" id="AP035884">
    <property type="protein sequence ID" value="BFP55202.1"/>
    <property type="molecule type" value="Genomic_DNA"/>
</dbReference>
<evidence type="ECO:0000256" key="1">
    <source>
        <dbReference type="SAM" id="MobiDB-lite"/>
    </source>
</evidence>
<dbReference type="Pfam" id="PF04978">
    <property type="entry name" value="MST"/>
    <property type="match status" value="1"/>
</dbReference>
<dbReference type="InterPro" id="IPR007061">
    <property type="entry name" value="MST-like"/>
</dbReference>
<sequence length="174" mass="19250">MSTSERPMPPLLADERTSLESWLDFYRATLAQKCADLPEKGLREASAAPSPITLLGLLQHLAEVERNWFRRVLTQEDVPPLHAPPAGGGDGTQGHAGGWELAEDSTHEQALARWEAEVARARQNCAARALDDTSPFMGGQVTLRWIYTHMIGEYARHCGHADLIRERVDGRTGI</sequence>
<dbReference type="RefSeq" id="WP_319601032.1">
    <property type="nucleotide sequence ID" value="NZ_AP035884.1"/>
</dbReference>
<reference evidence="2" key="1">
    <citation type="submission" date="2024-07" db="EMBL/GenBank/DDBJ databases">
        <title>Complete genome sequences of cellulolytic bacteria, Kitasatospora sp. CMC57 and Streptomyces sp. CMC78, isolated from Japanese agricultural soil.</title>
        <authorList>
            <person name="Hashimoto T."/>
            <person name="Ito M."/>
            <person name="Iwamoto M."/>
            <person name="Fukahori D."/>
            <person name="Shoda T."/>
            <person name="Sakoda M."/>
            <person name="Morohoshi T."/>
            <person name="Mitsuboshi M."/>
            <person name="Nishizawa T."/>
        </authorList>
    </citation>
    <scope>NUCLEOTIDE SEQUENCE</scope>
    <source>
        <strain evidence="2">CMC78</strain>
    </source>
</reference>
<gene>
    <name evidence="2" type="ORF">SCMC78_50090</name>
</gene>
<feature type="region of interest" description="Disordered" evidence="1">
    <location>
        <begin position="79"/>
        <end position="98"/>
    </location>
</feature>
<dbReference type="KEGG" id="stcm:SCMC78_50090"/>
<dbReference type="SUPFAM" id="SSF109854">
    <property type="entry name" value="DinB/YfiT-like putative metalloenzymes"/>
    <property type="match status" value="1"/>
</dbReference>
<evidence type="ECO:0000313" key="2">
    <source>
        <dbReference type="EMBL" id="BFP55202.1"/>
    </source>
</evidence>
<dbReference type="AlphaFoldDB" id="A0AB33KKP2"/>